<sequence>MIREVATTTAAQEAVNELLGKAGEVAQPPAGWEREQGQGDTLSLLPVAGPATPVYPRLRHLATTDVVLSTAFGDRGQASKHVP</sequence>
<proteinExistence type="predicted"/>
<keyword evidence="2" id="KW-1185">Reference proteome</keyword>
<evidence type="ECO:0000313" key="1">
    <source>
        <dbReference type="EMBL" id="CAK8671660.1"/>
    </source>
</evidence>
<organism evidence="1 2">
    <name type="scientific">Clavelina lepadiformis</name>
    <name type="common">Light-bulb sea squirt</name>
    <name type="synonym">Ascidia lepadiformis</name>
    <dbReference type="NCBI Taxonomy" id="159417"/>
    <lineage>
        <taxon>Eukaryota</taxon>
        <taxon>Metazoa</taxon>
        <taxon>Chordata</taxon>
        <taxon>Tunicata</taxon>
        <taxon>Ascidiacea</taxon>
        <taxon>Aplousobranchia</taxon>
        <taxon>Clavelinidae</taxon>
        <taxon>Clavelina</taxon>
    </lineage>
</organism>
<reference evidence="1 2" key="1">
    <citation type="submission" date="2024-02" db="EMBL/GenBank/DDBJ databases">
        <authorList>
            <person name="Daric V."/>
            <person name="Darras S."/>
        </authorList>
    </citation>
    <scope>NUCLEOTIDE SEQUENCE [LARGE SCALE GENOMIC DNA]</scope>
</reference>
<evidence type="ECO:0000313" key="2">
    <source>
        <dbReference type="Proteomes" id="UP001642483"/>
    </source>
</evidence>
<accession>A0ABP0EW51</accession>
<protein>
    <submittedName>
        <fullName evidence="1">Uncharacterized protein</fullName>
    </submittedName>
</protein>
<dbReference type="EMBL" id="CAWYQH010000001">
    <property type="protein sequence ID" value="CAK8671660.1"/>
    <property type="molecule type" value="Genomic_DNA"/>
</dbReference>
<dbReference type="Proteomes" id="UP001642483">
    <property type="component" value="Unassembled WGS sequence"/>
</dbReference>
<comment type="caution">
    <text evidence="1">The sequence shown here is derived from an EMBL/GenBank/DDBJ whole genome shotgun (WGS) entry which is preliminary data.</text>
</comment>
<name>A0ABP0EW51_CLALP</name>
<gene>
    <name evidence="1" type="ORF">CVLEPA_LOCUS708</name>
</gene>